<dbReference type="Gene3D" id="2.60.120.560">
    <property type="entry name" value="Exo-inulinase, domain 1"/>
    <property type="match status" value="1"/>
</dbReference>
<dbReference type="InterPro" id="IPR008271">
    <property type="entry name" value="Ser/Thr_kinase_AS"/>
</dbReference>
<proteinExistence type="predicted"/>
<dbReference type="CDD" id="cd14014">
    <property type="entry name" value="STKc_PknB_like"/>
    <property type="match status" value="1"/>
</dbReference>
<dbReference type="PROSITE" id="PS50011">
    <property type="entry name" value="PROTEIN_KINASE_DOM"/>
    <property type="match status" value="1"/>
</dbReference>
<evidence type="ECO:0000256" key="3">
    <source>
        <dbReference type="ARBA" id="ARBA00022777"/>
    </source>
</evidence>
<keyword evidence="4 5" id="KW-0067">ATP-binding</keyword>
<dbReference type="Gene3D" id="3.30.200.20">
    <property type="entry name" value="Phosphorylase Kinase, domain 1"/>
    <property type="match status" value="1"/>
</dbReference>
<name>A0ABW4A588_9ACTN</name>
<dbReference type="PROSITE" id="PS00108">
    <property type="entry name" value="PROTEIN_KINASE_ST"/>
    <property type="match status" value="1"/>
</dbReference>
<evidence type="ECO:0000256" key="6">
    <source>
        <dbReference type="SAM" id="MobiDB-lite"/>
    </source>
</evidence>
<dbReference type="InterPro" id="IPR011009">
    <property type="entry name" value="Kinase-like_dom_sf"/>
</dbReference>
<dbReference type="SMART" id="SM00220">
    <property type="entry name" value="S_TKc"/>
    <property type="match status" value="1"/>
</dbReference>
<dbReference type="RefSeq" id="WP_378078505.1">
    <property type="nucleotide sequence ID" value="NZ_AP028461.1"/>
</dbReference>
<dbReference type="PANTHER" id="PTHR43289:SF34">
    <property type="entry name" value="SERINE_THREONINE-PROTEIN KINASE YBDM-RELATED"/>
    <property type="match status" value="1"/>
</dbReference>
<evidence type="ECO:0000313" key="8">
    <source>
        <dbReference type="EMBL" id="MFD1365752.1"/>
    </source>
</evidence>
<comment type="caution">
    <text evidence="8">The sequence shown here is derived from an EMBL/GenBank/DDBJ whole genome shotgun (WGS) entry which is preliminary data.</text>
</comment>
<dbReference type="PROSITE" id="PS00107">
    <property type="entry name" value="PROTEIN_KINASE_ATP"/>
    <property type="match status" value="1"/>
</dbReference>
<reference evidence="9" key="1">
    <citation type="journal article" date="2019" name="Int. J. Syst. Evol. Microbiol.">
        <title>The Global Catalogue of Microorganisms (GCM) 10K type strain sequencing project: providing services to taxonomists for standard genome sequencing and annotation.</title>
        <authorList>
            <consortium name="The Broad Institute Genomics Platform"/>
            <consortium name="The Broad Institute Genome Sequencing Center for Infectious Disease"/>
            <person name="Wu L."/>
            <person name="Ma J."/>
        </authorList>
    </citation>
    <scope>NUCLEOTIDE SEQUENCE [LARGE SCALE GENOMIC DNA]</scope>
    <source>
        <strain evidence="9">CCM 7526</strain>
    </source>
</reference>
<gene>
    <name evidence="8" type="ORF">ACFQ5G_10400</name>
</gene>
<dbReference type="SUPFAM" id="SSF56112">
    <property type="entry name" value="Protein kinase-like (PK-like)"/>
    <property type="match status" value="1"/>
</dbReference>
<dbReference type="Gene3D" id="1.10.510.10">
    <property type="entry name" value="Transferase(Phosphotransferase) domain 1"/>
    <property type="match status" value="1"/>
</dbReference>
<dbReference type="PANTHER" id="PTHR43289">
    <property type="entry name" value="MITOGEN-ACTIVATED PROTEIN KINASE KINASE KINASE 20-RELATED"/>
    <property type="match status" value="1"/>
</dbReference>
<protein>
    <submittedName>
        <fullName evidence="8">Serine/threonine protein kinase</fullName>
    </submittedName>
</protein>
<keyword evidence="1" id="KW-0808">Transferase</keyword>
<sequence>MADPLRPTDPRSIGRYRTLRRLGAGGMGSVYLAEDPAGRLVAVKVIRPEYAHEPEYRARFRSEVNRAREVPPFCTAEVLDADPDHETPYLVVEYVDGPSLDEVVADQGPLAGGSLHGVAVGVAAALAAIHGAGVVHRDLKPRNVLFALGTPKVIDFGIARPLDPTSFHTRADQVVGTLAYMAPERLDVETDRLPTPAVDVFAWGAVVTFAGTGRTPFGGDSPAVTAARILTQPPRVGDLPPYLAELVAAALEKEPENRPTAPELLDRLLVTGAPSAPPLPVELQRSAEAAQQSGRFDTGPRKRPARRRLAVFAAAAAVVSVAVAGGISLRPTSSEPAPPAAPTAVTGPAVFDALQTDSLFTTAKTQDGRCAYAGGLRVTATSDNAMMCGEYQRIVFPPSQNVSVRAVLGDGKSCAVVGFRAEGEEFFPDAYQVAVCPTRVSLAASFDGDESPIAGLPRATSSGTEHLIQVVVGEREATVSIDGEAVLTGPLDEPSLVSGRVLLGASGGTVTYTDAQLRSGTDPATPRTPEFLTGDAELVAAMHMVYDKGRVAIAEPAEYPTGAEYCRRVALNSPKCDSKYVPVGSGLQVSLPIAARPKYLDFRPNQRKCTDPATLAGTCQVSFSDFSTVYDEPSPFPALVTIRGGKVTAVARINLH</sequence>
<dbReference type="GO" id="GO:0004674">
    <property type="term" value="F:protein serine/threonine kinase activity"/>
    <property type="evidence" value="ECO:0007669"/>
    <property type="project" value="UniProtKB-KW"/>
</dbReference>
<evidence type="ECO:0000256" key="1">
    <source>
        <dbReference type="ARBA" id="ARBA00022679"/>
    </source>
</evidence>
<keyword evidence="9" id="KW-1185">Reference proteome</keyword>
<evidence type="ECO:0000256" key="2">
    <source>
        <dbReference type="ARBA" id="ARBA00022741"/>
    </source>
</evidence>
<dbReference type="InterPro" id="IPR000719">
    <property type="entry name" value="Prot_kinase_dom"/>
</dbReference>
<feature type="binding site" evidence="5">
    <location>
        <position position="44"/>
    </location>
    <ligand>
        <name>ATP</name>
        <dbReference type="ChEBI" id="CHEBI:30616"/>
    </ligand>
</feature>
<dbReference type="EMBL" id="JBHTMK010000013">
    <property type="protein sequence ID" value="MFD1365752.1"/>
    <property type="molecule type" value="Genomic_DNA"/>
</dbReference>
<dbReference type="Proteomes" id="UP001597183">
    <property type="component" value="Unassembled WGS sequence"/>
</dbReference>
<keyword evidence="2 5" id="KW-0547">Nucleotide-binding</keyword>
<evidence type="ECO:0000259" key="7">
    <source>
        <dbReference type="PROSITE" id="PS50011"/>
    </source>
</evidence>
<evidence type="ECO:0000313" key="9">
    <source>
        <dbReference type="Proteomes" id="UP001597183"/>
    </source>
</evidence>
<keyword evidence="8" id="KW-0723">Serine/threonine-protein kinase</keyword>
<organism evidence="8 9">
    <name type="scientific">Actinoplanes sichuanensis</name>
    <dbReference type="NCBI Taxonomy" id="512349"/>
    <lineage>
        <taxon>Bacteria</taxon>
        <taxon>Bacillati</taxon>
        <taxon>Actinomycetota</taxon>
        <taxon>Actinomycetes</taxon>
        <taxon>Micromonosporales</taxon>
        <taxon>Micromonosporaceae</taxon>
        <taxon>Actinoplanes</taxon>
    </lineage>
</organism>
<keyword evidence="3 8" id="KW-0418">Kinase</keyword>
<evidence type="ECO:0000256" key="4">
    <source>
        <dbReference type="ARBA" id="ARBA00022840"/>
    </source>
</evidence>
<dbReference type="InterPro" id="IPR017441">
    <property type="entry name" value="Protein_kinase_ATP_BS"/>
</dbReference>
<evidence type="ECO:0000256" key="5">
    <source>
        <dbReference type="PROSITE-ProRule" id="PRU10141"/>
    </source>
</evidence>
<dbReference type="Pfam" id="PF00069">
    <property type="entry name" value="Pkinase"/>
    <property type="match status" value="1"/>
</dbReference>
<accession>A0ABW4A588</accession>
<feature type="domain" description="Protein kinase" evidence="7">
    <location>
        <begin position="16"/>
        <end position="270"/>
    </location>
</feature>
<feature type="region of interest" description="Disordered" evidence="6">
    <location>
        <begin position="284"/>
        <end position="303"/>
    </location>
</feature>